<feature type="transmembrane region" description="Helical" evidence="1">
    <location>
        <begin position="71"/>
        <end position="89"/>
    </location>
</feature>
<evidence type="ECO:0000256" key="1">
    <source>
        <dbReference type="SAM" id="Phobius"/>
    </source>
</evidence>
<proteinExistence type="predicted"/>
<evidence type="ECO:0000313" key="4">
    <source>
        <dbReference type="Proteomes" id="UP000247459"/>
    </source>
</evidence>
<keyword evidence="1" id="KW-0812">Transmembrane</keyword>
<dbReference type="OrthoDB" id="4822551at2"/>
<feature type="transmembrane region" description="Helical" evidence="1">
    <location>
        <begin position="12"/>
        <end position="33"/>
    </location>
</feature>
<keyword evidence="1" id="KW-0472">Membrane</keyword>
<dbReference type="Proteomes" id="UP000247459">
    <property type="component" value="Unassembled WGS sequence"/>
</dbReference>
<sequence>MQKGRGIDKPWIMFLVAVFAIAYLWIMGNLLFIHGRVSADRYQYNLVPLETIRPLLLERDRYSTEAWVKNLFGNIVLFIPLGIWIPWLFRSCRAGLKFTWIVILLLLAVELAQLVLRVGSFDVDDIILNTLGASIGYIAFRLFIQFIKTRRSE</sequence>
<dbReference type="PANTHER" id="PTHR36834">
    <property type="entry name" value="MEMBRANE PROTEIN-RELATED"/>
    <property type="match status" value="1"/>
</dbReference>
<dbReference type="Pfam" id="PF04892">
    <property type="entry name" value="VanZ"/>
    <property type="match status" value="1"/>
</dbReference>
<feature type="transmembrane region" description="Helical" evidence="1">
    <location>
        <begin position="126"/>
        <end position="144"/>
    </location>
</feature>
<dbReference type="EMBL" id="PRLG01000029">
    <property type="protein sequence ID" value="PYY26548.1"/>
    <property type="molecule type" value="Genomic_DNA"/>
</dbReference>
<feature type="domain" description="VanZ-like" evidence="2">
    <location>
        <begin position="21"/>
        <end position="143"/>
    </location>
</feature>
<feature type="transmembrane region" description="Helical" evidence="1">
    <location>
        <begin position="101"/>
        <end position="120"/>
    </location>
</feature>
<dbReference type="RefSeq" id="WP_110822480.1">
    <property type="nucleotide sequence ID" value="NZ_PRLG01000029.1"/>
</dbReference>
<protein>
    <submittedName>
        <fullName evidence="3">VanZ family protein</fullName>
    </submittedName>
</protein>
<reference evidence="3 4" key="1">
    <citation type="submission" date="2018-01" db="EMBL/GenBank/DDBJ databases">
        <title>Genome sequence of the PGP bacterium Paenibacillus illinoisensis E3.</title>
        <authorList>
            <person name="Rolli E."/>
            <person name="Marasco R."/>
            <person name="Bessem C."/>
            <person name="Michoud G."/>
            <person name="Gaiarsa S."/>
            <person name="Borin S."/>
            <person name="Daffonchio D."/>
        </authorList>
    </citation>
    <scope>NUCLEOTIDE SEQUENCE [LARGE SCALE GENOMIC DNA]</scope>
    <source>
        <strain evidence="3 4">E3</strain>
    </source>
</reference>
<dbReference type="InterPro" id="IPR053150">
    <property type="entry name" value="Teicoplanin_resist-assoc"/>
</dbReference>
<accession>A0A2W0CFD5</accession>
<organism evidence="3 4">
    <name type="scientific">Paenibacillus illinoisensis</name>
    <dbReference type="NCBI Taxonomy" id="59845"/>
    <lineage>
        <taxon>Bacteria</taxon>
        <taxon>Bacillati</taxon>
        <taxon>Bacillota</taxon>
        <taxon>Bacilli</taxon>
        <taxon>Bacillales</taxon>
        <taxon>Paenibacillaceae</taxon>
        <taxon>Paenibacillus</taxon>
    </lineage>
</organism>
<name>A0A2W0CFD5_9BACL</name>
<comment type="caution">
    <text evidence="3">The sequence shown here is derived from an EMBL/GenBank/DDBJ whole genome shotgun (WGS) entry which is preliminary data.</text>
</comment>
<evidence type="ECO:0000259" key="2">
    <source>
        <dbReference type="Pfam" id="PF04892"/>
    </source>
</evidence>
<dbReference type="PANTHER" id="PTHR36834:SF1">
    <property type="entry name" value="INTEGRAL MEMBRANE PROTEIN"/>
    <property type="match status" value="1"/>
</dbReference>
<gene>
    <name evidence="3" type="ORF">PIL02S_05958</name>
</gene>
<keyword evidence="1" id="KW-1133">Transmembrane helix</keyword>
<evidence type="ECO:0000313" key="3">
    <source>
        <dbReference type="EMBL" id="PYY26548.1"/>
    </source>
</evidence>
<dbReference type="InterPro" id="IPR006976">
    <property type="entry name" value="VanZ-like"/>
</dbReference>
<dbReference type="AlphaFoldDB" id="A0A2W0CFD5"/>